<dbReference type="EMBL" id="UHFN01000007">
    <property type="protein sequence ID" value="SUN61513.1"/>
    <property type="molecule type" value="Genomic_DNA"/>
</dbReference>
<dbReference type="Proteomes" id="UP000254924">
    <property type="component" value="Unassembled WGS sequence"/>
</dbReference>
<sequence>MVSEMNGNKAVMNFIRWIIYLSMFAVCSMDLIMEHRLNFMYILWNVALLYFISD</sequence>
<organism evidence="2 3">
    <name type="scientific">Streptococcus hyointestinalis</name>
    <dbReference type="NCBI Taxonomy" id="1337"/>
    <lineage>
        <taxon>Bacteria</taxon>
        <taxon>Bacillati</taxon>
        <taxon>Bacillota</taxon>
        <taxon>Bacilli</taxon>
        <taxon>Lactobacillales</taxon>
        <taxon>Streptococcaceae</taxon>
        <taxon>Streptococcus</taxon>
    </lineage>
</organism>
<proteinExistence type="predicted"/>
<reference evidence="2 3" key="1">
    <citation type="submission" date="2018-06" db="EMBL/GenBank/DDBJ databases">
        <authorList>
            <consortium name="Pathogen Informatics"/>
            <person name="Doyle S."/>
        </authorList>
    </citation>
    <scope>NUCLEOTIDE SEQUENCE [LARGE SCALE GENOMIC DNA]</scope>
    <source>
        <strain evidence="2 3">NCTC12224</strain>
    </source>
</reference>
<evidence type="ECO:0000313" key="3">
    <source>
        <dbReference type="Proteomes" id="UP000254924"/>
    </source>
</evidence>
<dbReference type="AlphaFoldDB" id="A0A380K918"/>
<keyword evidence="1" id="KW-0812">Transmembrane</keyword>
<keyword evidence="1" id="KW-0472">Membrane</keyword>
<keyword evidence="3" id="KW-1185">Reference proteome</keyword>
<accession>A0A380K918</accession>
<name>A0A380K918_9STRE</name>
<evidence type="ECO:0000256" key="1">
    <source>
        <dbReference type="SAM" id="Phobius"/>
    </source>
</evidence>
<feature type="transmembrane region" description="Helical" evidence="1">
    <location>
        <begin position="14"/>
        <end position="32"/>
    </location>
</feature>
<gene>
    <name evidence="2" type="ORF">NCTC12224_01496</name>
</gene>
<keyword evidence="1" id="KW-1133">Transmembrane helix</keyword>
<evidence type="ECO:0000313" key="2">
    <source>
        <dbReference type="EMBL" id="SUN61513.1"/>
    </source>
</evidence>
<protein>
    <submittedName>
        <fullName evidence="2">Uncharacterized protein</fullName>
    </submittedName>
</protein>